<dbReference type="GeneID" id="91007223"/>
<dbReference type="AlphaFoldDB" id="A0A2T5TZD2"/>
<feature type="domain" description="Lysozyme inhibitor LprI-like N-terminal" evidence="2">
    <location>
        <begin position="10"/>
        <end position="112"/>
    </location>
</feature>
<sequence length="119" mass="13004">MLLIALLMAAAPMQAQATMNRSAGTSYAQADAAMTAQWNRTYAYMKRRDAQDGSRGGGFGYAAALLESQRAWLKFRDTQCVIEGGQYAGGSAQGMTIAGCRTDLTQARTKQLKTMMWYQ</sequence>
<protein>
    <submittedName>
        <fullName evidence="3">Uncharacterized protein DUF1311</fullName>
    </submittedName>
</protein>
<proteinExistence type="predicted"/>
<feature type="signal peptide" evidence="1">
    <location>
        <begin position="1"/>
        <end position="17"/>
    </location>
</feature>
<dbReference type="RefSeq" id="WP_107955409.1">
    <property type="nucleotide sequence ID" value="NZ_QAYE01000009.1"/>
</dbReference>
<dbReference type="OrthoDB" id="7340239at2"/>
<gene>
    <name evidence="3" type="ORF">C8J25_10940</name>
</gene>
<name>A0A2T5TZD2_9SPHN</name>
<dbReference type="Proteomes" id="UP000244013">
    <property type="component" value="Unassembled WGS sequence"/>
</dbReference>
<evidence type="ECO:0000313" key="4">
    <source>
        <dbReference type="Proteomes" id="UP000244013"/>
    </source>
</evidence>
<organism evidence="3 4">
    <name type="scientific">Sphingomonas faeni</name>
    <dbReference type="NCBI Taxonomy" id="185950"/>
    <lineage>
        <taxon>Bacteria</taxon>
        <taxon>Pseudomonadati</taxon>
        <taxon>Pseudomonadota</taxon>
        <taxon>Alphaproteobacteria</taxon>
        <taxon>Sphingomonadales</taxon>
        <taxon>Sphingomonadaceae</taxon>
        <taxon>Sphingomonas</taxon>
    </lineage>
</organism>
<dbReference type="Pfam" id="PF07007">
    <property type="entry name" value="LprI"/>
    <property type="match status" value="1"/>
</dbReference>
<dbReference type="InterPro" id="IPR009739">
    <property type="entry name" value="LprI-like_N"/>
</dbReference>
<feature type="chain" id="PRO_5015663101" evidence="1">
    <location>
        <begin position="18"/>
        <end position="119"/>
    </location>
</feature>
<comment type="caution">
    <text evidence="3">The sequence shown here is derived from an EMBL/GenBank/DDBJ whole genome shotgun (WGS) entry which is preliminary data.</text>
</comment>
<evidence type="ECO:0000256" key="1">
    <source>
        <dbReference type="SAM" id="SignalP"/>
    </source>
</evidence>
<accession>A0A2T5TZD2</accession>
<reference evidence="3 4" key="1">
    <citation type="submission" date="2018-04" db="EMBL/GenBank/DDBJ databases">
        <title>Genomic Encyclopedia of Type Strains, Phase III (KMG-III): the genomes of soil and plant-associated and newly described type strains.</title>
        <authorList>
            <person name="Whitman W."/>
        </authorList>
    </citation>
    <scope>NUCLEOTIDE SEQUENCE [LARGE SCALE GENOMIC DNA]</scope>
    <source>
        <strain evidence="3 4">MA-olki</strain>
    </source>
</reference>
<evidence type="ECO:0000259" key="2">
    <source>
        <dbReference type="Pfam" id="PF07007"/>
    </source>
</evidence>
<keyword evidence="1" id="KW-0732">Signal</keyword>
<evidence type="ECO:0000313" key="3">
    <source>
        <dbReference type="EMBL" id="PTW44612.1"/>
    </source>
</evidence>
<dbReference type="EMBL" id="QAYE01000009">
    <property type="protein sequence ID" value="PTW44612.1"/>
    <property type="molecule type" value="Genomic_DNA"/>
</dbReference>
<dbReference type="Gene3D" id="1.20.1270.180">
    <property type="match status" value="1"/>
</dbReference>